<gene>
    <name evidence="7" type="ORF">HEB94_004530</name>
</gene>
<dbReference type="InterPro" id="IPR036724">
    <property type="entry name" value="Cobalamin-bd_sf"/>
</dbReference>
<protein>
    <submittedName>
        <fullName evidence="7">Methylmalonyl-CoA mutase C-terminal domain/subunit</fullName>
        <ecNumber evidence="7">5.4.99.2</ecNumber>
    </submittedName>
</protein>
<evidence type="ECO:0000256" key="3">
    <source>
        <dbReference type="ARBA" id="ARBA00022723"/>
    </source>
</evidence>
<dbReference type="Pfam" id="PF02310">
    <property type="entry name" value="B12-binding"/>
    <property type="match status" value="1"/>
</dbReference>
<accession>A0A927R9C8</accession>
<dbReference type="PANTHER" id="PTHR48101:SF3">
    <property type="entry name" value="COENZYME B12-DEPENDENT MUTASE"/>
    <property type="match status" value="1"/>
</dbReference>
<feature type="domain" description="B12-binding" evidence="6">
    <location>
        <begin position="9"/>
        <end position="137"/>
    </location>
</feature>
<dbReference type="GO" id="GO:0004494">
    <property type="term" value="F:methylmalonyl-CoA mutase activity"/>
    <property type="evidence" value="ECO:0007669"/>
    <property type="project" value="UniProtKB-EC"/>
</dbReference>
<dbReference type="EMBL" id="JADBEM010000001">
    <property type="protein sequence ID" value="MBE1607682.1"/>
    <property type="molecule type" value="Genomic_DNA"/>
</dbReference>
<dbReference type="PANTHER" id="PTHR48101">
    <property type="entry name" value="METHYLMALONYL-COA MUTASE, MITOCHONDRIAL-RELATED"/>
    <property type="match status" value="1"/>
</dbReference>
<keyword evidence="5" id="KW-0170">Cobalt</keyword>
<dbReference type="RefSeq" id="WP_337917886.1">
    <property type="nucleotide sequence ID" value="NZ_BAABJL010000207.1"/>
</dbReference>
<evidence type="ECO:0000256" key="5">
    <source>
        <dbReference type="ARBA" id="ARBA00023285"/>
    </source>
</evidence>
<dbReference type="NCBIfam" id="TIGR00640">
    <property type="entry name" value="acid_CoA_mut_C"/>
    <property type="match status" value="1"/>
</dbReference>
<dbReference type="EC" id="5.4.99.2" evidence="7"/>
<dbReference type="SUPFAM" id="SSF52242">
    <property type="entry name" value="Cobalamin (vitamin B12)-binding domain"/>
    <property type="match status" value="1"/>
</dbReference>
<proteinExistence type="predicted"/>
<evidence type="ECO:0000313" key="7">
    <source>
        <dbReference type="EMBL" id="MBE1607682.1"/>
    </source>
</evidence>
<organism evidence="7 8">
    <name type="scientific">Actinopolymorpha pittospori</name>
    <dbReference type="NCBI Taxonomy" id="648752"/>
    <lineage>
        <taxon>Bacteria</taxon>
        <taxon>Bacillati</taxon>
        <taxon>Actinomycetota</taxon>
        <taxon>Actinomycetes</taxon>
        <taxon>Propionibacteriales</taxon>
        <taxon>Actinopolymorphaceae</taxon>
        <taxon>Actinopolymorpha</taxon>
    </lineage>
</organism>
<keyword evidence="2" id="KW-0846">Cobalamin</keyword>
<dbReference type="PROSITE" id="PS51332">
    <property type="entry name" value="B12_BINDING"/>
    <property type="match status" value="1"/>
</dbReference>
<evidence type="ECO:0000256" key="1">
    <source>
        <dbReference type="ARBA" id="ARBA00001922"/>
    </source>
</evidence>
<evidence type="ECO:0000313" key="8">
    <source>
        <dbReference type="Proteomes" id="UP000638648"/>
    </source>
</evidence>
<keyword evidence="3" id="KW-0479">Metal-binding</keyword>
<keyword evidence="4 7" id="KW-0413">Isomerase</keyword>
<dbReference type="InterPro" id="IPR006159">
    <property type="entry name" value="Acid_CoA_mut_C"/>
</dbReference>
<evidence type="ECO:0000259" key="6">
    <source>
        <dbReference type="PROSITE" id="PS51332"/>
    </source>
</evidence>
<dbReference type="GO" id="GO:0031419">
    <property type="term" value="F:cobalamin binding"/>
    <property type="evidence" value="ECO:0007669"/>
    <property type="project" value="UniProtKB-KW"/>
</dbReference>
<dbReference type="AlphaFoldDB" id="A0A927R9C8"/>
<dbReference type="CDD" id="cd02071">
    <property type="entry name" value="MM_CoA_mut_B12_BD"/>
    <property type="match status" value="1"/>
</dbReference>
<name>A0A927R9C8_9ACTN</name>
<evidence type="ECO:0000256" key="4">
    <source>
        <dbReference type="ARBA" id="ARBA00023235"/>
    </source>
</evidence>
<comment type="cofactor">
    <cofactor evidence="1">
        <name>adenosylcob(III)alamin</name>
        <dbReference type="ChEBI" id="CHEBI:18408"/>
    </cofactor>
</comment>
<dbReference type="Proteomes" id="UP000638648">
    <property type="component" value="Unassembled WGS sequence"/>
</dbReference>
<dbReference type="InterPro" id="IPR006158">
    <property type="entry name" value="Cobalamin-bd"/>
</dbReference>
<comment type="caution">
    <text evidence="7">The sequence shown here is derived from an EMBL/GenBank/DDBJ whole genome shotgun (WGS) entry which is preliminary data.</text>
</comment>
<sequence>MEAQEARSTIRVIVAKPGLDGHDRGAKVVARALRDAGMEVIYTGLHQTPEQIVETAIQEDADGIGLSVLSGAHMTLFQRLMTLLRERDADDILVFGGGIVPEADIAALRELGVAKIFTPGASTHEIVSWVRANLGECAEPGEPAETGSGAGSAG</sequence>
<reference evidence="7" key="1">
    <citation type="submission" date="2020-10" db="EMBL/GenBank/DDBJ databases">
        <title>Sequencing the genomes of 1000 actinobacteria strains.</title>
        <authorList>
            <person name="Klenk H.-P."/>
        </authorList>
    </citation>
    <scope>NUCLEOTIDE SEQUENCE</scope>
    <source>
        <strain evidence="7">DSM 45354</strain>
    </source>
</reference>
<keyword evidence="8" id="KW-1185">Reference proteome</keyword>
<dbReference type="GO" id="GO:0046872">
    <property type="term" value="F:metal ion binding"/>
    <property type="evidence" value="ECO:0007669"/>
    <property type="project" value="UniProtKB-KW"/>
</dbReference>
<evidence type="ECO:0000256" key="2">
    <source>
        <dbReference type="ARBA" id="ARBA00022628"/>
    </source>
</evidence>
<dbReference type="Gene3D" id="3.40.50.280">
    <property type="entry name" value="Cobalamin-binding domain"/>
    <property type="match status" value="1"/>
</dbReference>